<protein>
    <submittedName>
        <fullName evidence="3">Repressor protein</fullName>
    </submittedName>
</protein>
<dbReference type="SUPFAM" id="SSF47413">
    <property type="entry name" value="lambda repressor-like DNA-binding domains"/>
    <property type="match status" value="1"/>
</dbReference>
<dbReference type="PANTHER" id="PTHR46558">
    <property type="entry name" value="TRACRIPTIONAL REGULATORY PROTEIN-RELATED-RELATED"/>
    <property type="match status" value="1"/>
</dbReference>
<dbReference type="PROSITE" id="PS50943">
    <property type="entry name" value="HTH_CROC1"/>
    <property type="match status" value="1"/>
</dbReference>
<evidence type="ECO:0000256" key="1">
    <source>
        <dbReference type="ARBA" id="ARBA00023125"/>
    </source>
</evidence>
<name>A0A8S5MUT2_9CAUD</name>
<organism evidence="3">
    <name type="scientific">Siphoviridae sp. ctGyV19</name>
    <dbReference type="NCBI Taxonomy" id="2826225"/>
    <lineage>
        <taxon>Viruses</taxon>
        <taxon>Duplodnaviria</taxon>
        <taxon>Heunggongvirae</taxon>
        <taxon>Uroviricota</taxon>
        <taxon>Caudoviricetes</taxon>
    </lineage>
</organism>
<keyword evidence="1" id="KW-0238">DNA-binding</keyword>
<dbReference type="SMART" id="SM00530">
    <property type="entry name" value="HTH_XRE"/>
    <property type="match status" value="1"/>
</dbReference>
<dbReference type="Gene3D" id="1.10.260.40">
    <property type="entry name" value="lambda repressor-like DNA-binding domains"/>
    <property type="match status" value="1"/>
</dbReference>
<dbReference type="EMBL" id="BK014994">
    <property type="protein sequence ID" value="DAD86105.1"/>
    <property type="molecule type" value="Genomic_DNA"/>
</dbReference>
<dbReference type="CDD" id="cd00093">
    <property type="entry name" value="HTH_XRE"/>
    <property type="match status" value="1"/>
</dbReference>
<dbReference type="PANTHER" id="PTHR46558:SF11">
    <property type="entry name" value="HTH-TYPE TRANSCRIPTIONAL REGULATOR XRE"/>
    <property type="match status" value="1"/>
</dbReference>
<dbReference type="InterPro" id="IPR010982">
    <property type="entry name" value="Lambda_DNA-bd_dom_sf"/>
</dbReference>
<reference evidence="3" key="1">
    <citation type="journal article" date="2021" name="Proc. Natl. Acad. Sci. U.S.A.">
        <title>A Catalog of Tens of Thousands of Viruses from Human Metagenomes Reveals Hidden Associations with Chronic Diseases.</title>
        <authorList>
            <person name="Tisza M.J."/>
            <person name="Buck C.B."/>
        </authorList>
    </citation>
    <scope>NUCLEOTIDE SEQUENCE</scope>
    <source>
        <strain evidence="3">CtGyV19</strain>
    </source>
</reference>
<proteinExistence type="predicted"/>
<sequence>MGNFKNVFKDLRIRAGYTQDTLSEALKISRSSISMYENGNREPDFETLEKIADFFNVDMNYLLGKTTMTTSITLPKKKYEPTYEDIQSLVARNGKKLTLEQKRDLIKILLSDDED</sequence>
<evidence type="ECO:0000313" key="3">
    <source>
        <dbReference type="EMBL" id="DAD86105.1"/>
    </source>
</evidence>
<dbReference type="GO" id="GO:0003677">
    <property type="term" value="F:DNA binding"/>
    <property type="evidence" value="ECO:0007669"/>
    <property type="project" value="UniProtKB-KW"/>
</dbReference>
<dbReference type="InterPro" id="IPR001387">
    <property type="entry name" value="Cro/C1-type_HTH"/>
</dbReference>
<feature type="domain" description="HTH cro/C1-type" evidence="2">
    <location>
        <begin position="8"/>
        <end position="62"/>
    </location>
</feature>
<evidence type="ECO:0000259" key="2">
    <source>
        <dbReference type="PROSITE" id="PS50943"/>
    </source>
</evidence>
<accession>A0A8S5MUT2</accession>
<dbReference type="Pfam" id="PF01381">
    <property type="entry name" value="HTH_3"/>
    <property type="match status" value="1"/>
</dbReference>